<evidence type="ECO:0000313" key="2">
    <source>
        <dbReference type="EMBL" id="MBG6136669.1"/>
    </source>
</evidence>
<dbReference type="Proteomes" id="UP000622552">
    <property type="component" value="Unassembled WGS sequence"/>
</dbReference>
<accession>A0A8J7KJ91</accession>
<keyword evidence="1" id="KW-1133">Transmembrane helix</keyword>
<proteinExistence type="predicted"/>
<keyword evidence="1" id="KW-0812">Transmembrane</keyword>
<sequence>MSGDSGPPRDGLGSAHSNIGRQGVSRRHIAAAVAATGLLGTGIWLSTLVRPSPALRDIALFAHLGFLVLGFGAVLVADYFFALWALGRTTLAEAFANTSRLHVLVWSGLVGLVVSGTLLGPDLTSGLTILKLAFVAVLTLNGAQAMALDGHMRTLEGTPPTRLLLWGGLTAAISQISWWGAVFIGYLNVNR</sequence>
<feature type="transmembrane region" description="Helical" evidence="1">
    <location>
        <begin position="29"/>
        <end position="46"/>
    </location>
</feature>
<evidence type="ECO:0000313" key="3">
    <source>
        <dbReference type="Proteomes" id="UP000622552"/>
    </source>
</evidence>
<protein>
    <submittedName>
        <fullName evidence="2">Uncharacterized protein</fullName>
    </submittedName>
</protein>
<dbReference type="AlphaFoldDB" id="A0A8J7KJ91"/>
<organism evidence="2 3">
    <name type="scientific">Longispora fulva</name>
    <dbReference type="NCBI Taxonomy" id="619741"/>
    <lineage>
        <taxon>Bacteria</taxon>
        <taxon>Bacillati</taxon>
        <taxon>Actinomycetota</taxon>
        <taxon>Actinomycetes</taxon>
        <taxon>Micromonosporales</taxon>
        <taxon>Micromonosporaceae</taxon>
        <taxon>Longispora</taxon>
    </lineage>
</organism>
<feature type="transmembrane region" description="Helical" evidence="1">
    <location>
        <begin position="163"/>
        <end position="187"/>
    </location>
</feature>
<feature type="transmembrane region" description="Helical" evidence="1">
    <location>
        <begin position="125"/>
        <end position="143"/>
    </location>
</feature>
<keyword evidence="3" id="KW-1185">Reference proteome</keyword>
<feature type="transmembrane region" description="Helical" evidence="1">
    <location>
        <begin position="101"/>
        <end position="119"/>
    </location>
</feature>
<name>A0A8J7KJ91_9ACTN</name>
<gene>
    <name evidence="2" type="ORF">IW245_002863</name>
</gene>
<feature type="transmembrane region" description="Helical" evidence="1">
    <location>
        <begin position="58"/>
        <end position="81"/>
    </location>
</feature>
<dbReference type="EMBL" id="JADOUF010000001">
    <property type="protein sequence ID" value="MBG6136669.1"/>
    <property type="molecule type" value="Genomic_DNA"/>
</dbReference>
<evidence type="ECO:0000256" key="1">
    <source>
        <dbReference type="SAM" id="Phobius"/>
    </source>
</evidence>
<reference evidence="2" key="1">
    <citation type="submission" date="2020-11" db="EMBL/GenBank/DDBJ databases">
        <title>Sequencing the genomes of 1000 actinobacteria strains.</title>
        <authorList>
            <person name="Klenk H.-P."/>
        </authorList>
    </citation>
    <scope>NUCLEOTIDE SEQUENCE</scope>
    <source>
        <strain evidence="2">DSM 45356</strain>
    </source>
</reference>
<keyword evidence="1" id="KW-0472">Membrane</keyword>
<comment type="caution">
    <text evidence="2">The sequence shown here is derived from an EMBL/GenBank/DDBJ whole genome shotgun (WGS) entry which is preliminary data.</text>
</comment>